<dbReference type="CDD" id="cd20544">
    <property type="entry name" value="CYCLIN_AtCycD-like_rpt2"/>
    <property type="match status" value="1"/>
</dbReference>
<feature type="region of interest" description="Disordered" evidence="6">
    <location>
        <begin position="37"/>
        <end position="66"/>
    </location>
</feature>
<dbReference type="FunFam" id="1.10.472.10:FF:000040">
    <property type="entry name" value="D6-type cyclin"/>
    <property type="match status" value="1"/>
</dbReference>
<dbReference type="Pfam" id="PF00134">
    <property type="entry name" value="Cyclin_N"/>
    <property type="match status" value="1"/>
</dbReference>
<dbReference type="InterPro" id="IPR004367">
    <property type="entry name" value="Cyclin_C-dom"/>
</dbReference>
<evidence type="ECO:0000256" key="3">
    <source>
        <dbReference type="ARBA" id="ARBA00023127"/>
    </source>
</evidence>
<evidence type="ECO:0000256" key="2">
    <source>
        <dbReference type="ARBA" id="ARBA00022618"/>
    </source>
</evidence>
<evidence type="ECO:0000256" key="5">
    <source>
        <dbReference type="RuleBase" id="RU000383"/>
    </source>
</evidence>
<dbReference type="FunFam" id="1.10.472.10:FF:000034">
    <property type="entry name" value="D2/4-type cyclin"/>
    <property type="match status" value="1"/>
</dbReference>
<dbReference type="Pfam" id="PF02984">
    <property type="entry name" value="Cyclin_C"/>
    <property type="match status" value="1"/>
</dbReference>
<evidence type="ECO:0000259" key="7">
    <source>
        <dbReference type="SMART" id="SM00385"/>
    </source>
</evidence>
<dbReference type="PANTHER" id="PTHR10177">
    <property type="entry name" value="CYCLINS"/>
    <property type="match status" value="1"/>
</dbReference>
<dbReference type="InterPro" id="IPR013763">
    <property type="entry name" value="Cyclin-like_dom"/>
</dbReference>
<dbReference type="InterPro" id="IPR048258">
    <property type="entry name" value="Cyclins_cyclin-box"/>
</dbReference>
<comment type="similarity">
    <text evidence="1">Belongs to the cyclin family. Cyclin D subfamily.</text>
</comment>
<dbReference type="SUPFAM" id="SSF47954">
    <property type="entry name" value="Cyclin-like"/>
    <property type="match status" value="2"/>
</dbReference>
<keyword evidence="4" id="KW-0131">Cell cycle</keyword>
<feature type="domain" description="Cyclin-like" evidence="7">
    <location>
        <begin position="113"/>
        <end position="201"/>
    </location>
</feature>
<dbReference type="STRING" id="65489.A0A0D3H1E1"/>
<dbReference type="InterPro" id="IPR006671">
    <property type="entry name" value="Cyclin_N"/>
</dbReference>
<feature type="compositionally biased region" description="Gly residues" evidence="6">
    <location>
        <begin position="49"/>
        <end position="60"/>
    </location>
</feature>
<name>A0A0D3H1E1_9ORYZ</name>
<protein>
    <submittedName>
        <fullName evidence="9">Uncharacterized protein</fullName>
    </submittedName>
</protein>
<keyword evidence="3 5" id="KW-0195">Cyclin</keyword>
<dbReference type="Gramene" id="OBART08G18200.1">
    <property type="protein sequence ID" value="OBART08G18200.1"/>
    <property type="gene ID" value="OBART08G18200"/>
</dbReference>
<organism evidence="9">
    <name type="scientific">Oryza barthii</name>
    <dbReference type="NCBI Taxonomy" id="65489"/>
    <lineage>
        <taxon>Eukaryota</taxon>
        <taxon>Viridiplantae</taxon>
        <taxon>Streptophyta</taxon>
        <taxon>Embryophyta</taxon>
        <taxon>Tracheophyta</taxon>
        <taxon>Spermatophyta</taxon>
        <taxon>Magnoliopsida</taxon>
        <taxon>Liliopsida</taxon>
        <taxon>Poales</taxon>
        <taxon>Poaceae</taxon>
        <taxon>BOP clade</taxon>
        <taxon>Oryzoideae</taxon>
        <taxon>Oryzeae</taxon>
        <taxon>Oryzinae</taxon>
        <taxon>Oryza</taxon>
    </lineage>
</organism>
<dbReference type="PROSITE" id="PS00292">
    <property type="entry name" value="CYCLINS"/>
    <property type="match status" value="1"/>
</dbReference>
<dbReference type="GO" id="GO:0051301">
    <property type="term" value="P:cell division"/>
    <property type="evidence" value="ECO:0007669"/>
    <property type="project" value="UniProtKB-KW"/>
</dbReference>
<evidence type="ECO:0000313" key="10">
    <source>
        <dbReference type="Proteomes" id="UP000026960"/>
    </source>
</evidence>
<dbReference type="HOGENOM" id="CLU_048040_1_1_1"/>
<evidence type="ECO:0000313" key="9">
    <source>
        <dbReference type="EnsemblPlants" id="OBART08G18200.1"/>
    </source>
</evidence>
<dbReference type="Gene3D" id="1.10.472.10">
    <property type="entry name" value="Cyclin-like"/>
    <property type="match status" value="2"/>
</dbReference>
<evidence type="ECO:0000256" key="4">
    <source>
        <dbReference type="ARBA" id="ARBA00023306"/>
    </source>
</evidence>
<sequence>MAPSSSSCHDAAASMLLCAEDNSSILWLEDEEGEVGERRSGGCRSMVGDLGGGGGGGGGGVEEEEDMFPPQSEECVASLVEREQAHMPRADYGERLRGGGGDVDLRVRSEAIGWIWEVYTYYNFSSVTAYLAVNYLDRFLSQYELPEGRDWMTQLLSVACLSIAAKMEETVVPQCLDLQIGEPRFLFEVETIHRMELLVLTNLNWRMQAVTPFSYIDYFLRKLNGGNAAPRSWLLRSSELILRIAAGIGFLEFRPSEIAAAVAATLAGEATGVVEEDIAEAFTHVDKERVLQCQEAIQDHHYSMATINTVQPKPASTRRGSGSGSGSASSSSVPESPVAVLDAGCLSYKSDDTDAATIASHGGGRRKSCFDSSPVTSKKRRKLSR</sequence>
<evidence type="ECO:0000256" key="1">
    <source>
        <dbReference type="ARBA" id="ARBA00009065"/>
    </source>
</evidence>
<dbReference type="SMART" id="SM01332">
    <property type="entry name" value="Cyclin_C"/>
    <property type="match status" value="1"/>
</dbReference>
<keyword evidence="2" id="KW-0132">Cell division</keyword>
<dbReference type="eggNOG" id="KOG0656">
    <property type="taxonomic scope" value="Eukaryota"/>
</dbReference>
<proteinExistence type="inferred from homology"/>
<evidence type="ECO:0000256" key="6">
    <source>
        <dbReference type="SAM" id="MobiDB-lite"/>
    </source>
</evidence>
<reference evidence="9" key="2">
    <citation type="submission" date="2015-03" db="UniProtKB">
        <authorList>
            <consortium name="EnsemblPlants"/>
        </authorList>
    </citation>
    <scope>IDENTIFICATION</scope>
</reference>
<keyword evidence="10" id="KW-1185">Reference proteome</keyword>
<reference evidence="9" key="1">
    <citation type="journal article" date="2009" name="Rice">
        <title>De Novo Next Generation Sequencing of Plant Genomes.</title>
        <authorList>
            <person name="Rounsley S."/>
            <person name="Marri P.R."/>
            <person name="Yu Y."/>
            <person name="He R."/>
            <person name="Sisneros N."/>
            <person name="Goicoechea J.L."/>
            <person name="Lee S.J."/>
            <person name="Angelova A."/>
            <person name="Kudrna D."/>
            <person name="Luo M."/>
            <person name="Affourtit J."/>
            <person name="Desany B."/>
            <person name="Knight J."/>
            <person name="Niazi F."/>
            <person name="Egholm M."/>
            <person name="Wing R.A."/>
        </authorList>
    </citation>
    <scope>NUCLEOTIDE SEQUENCE [LARGE SCALE GENOMIC DNA]</scope>
    <source>
        <strain evidence="9">cv. IRGC 105608</strain>
    </source>
</reference>
<dbReference type="Proteomes" id="UP000026960">
    <property type="component" value="Chromosome 8"/>
</dbReference>
<evidence type="ECO:0000259" key="8">
    <source>
        <dbReference type="SMART" id="SM01332"/>
    </source>
</evidence>
<feature type="region of interest" description="Disordered" evidence="6">
    <location>
        <begin position="356"/>
        <end position="385"/>
    </location>
</feature>
<dbReference type="CDD" id="cd20543">
    <property type="entry name" value="CYCLIN_AtCycD-like_rpt1"/>
    <property type="match status" value="1"/>
</dbReference>
<dbReference type="InterPro" id="IPR039361">
    <property type="entry name" value="Cyclin"/>
</dbReference>
<dbReference type="AlphaFoldDB" id="A0A0D3H1E1"/>
<feature type="domain" description="Cyclin C-terminal" evidence="8">
    <location>
        <begin position="210"/>
        <end position="334"/>
    </location>
</feature>
<dbReference type="PaxDb" id="65489-OBART08G18200.1"/>
<dbReference type="SMART" id="SM00385">
    <property type="entry name" value="CYCLIN"/>
    <property type="match status" value="1"/>
</dbReference>
<accession>A0A0D3H1E1</accession>
<feature type="region of interest" description="Disordered" evidence="6">
    <location>
        <begin position="310"/>
        <end position="336"/>
    </location>
</feature>
<dbReference type="InterPro" id="IPR036915">
    <property type="entry name" value="Cyclin-like_sf"/>
</dbReference>
<dbReference type="EnsemblPlants" id="OBART08G18200.1">
    <property type="protein sequence ID" value="OBART08G18200.1"/>
    <property type="gene ID" value="OBART08G18200"/>
</dbReference>